<keyword evidence="2 3" id="KW-0378">Hydrolase</keyword>
<comment type="caution">
    <text evidence="5">The sequence shown here is derived from an EMBL/GenBank/DDBJ whole genome shotgun (WGS) entry which is preliminary data.</text>
</comment>
<evidence type="ECO:0000313" key="5">
    <source>
        <dbReference type="EMBL" id="KAB8337128.1"/>
    </source>
</evidence>
<dbReference type="InterPro" id="IPR002018">
    <property type="entry name" value="CarbesteraseB"/>
</dbReference>
<protein>
    <recommendedName>
        <fullName evidence="3">Carboxylic ester hydrolase</fullName>
        <ecNumber evidence="3">3.1.1.-</ecNumber>
    </recommendedName>
</protein>
<evidence type="ECO:0000256" key="2">
    <source>
        <dbReference type="ARBA" id="ARBA00022801"/>
    </source>
</evidence>
<dbReference type="SUPFAM" id="SSF53474">
    <property type="entry name" value="alpha/beta-Hydrolases"/>
    <property type="match status" value="1"/>
</dbReference>
<evidence type="ECO:0000256" key="1">
    <source>
        <dbReference type="ARBA" id="ARBA00005964"/>
    </source>
</evidence>
<feature type="domain" description="Carboxylesterase type B" evidence="4">
    <location>
        <begin position="372"/>
        <end position="477"/>
    </location>
</feature>
<dbReference type="EMBL" id="VIBQ01000009">
    <property type="protein sequence ID" value="KAB8337128.1"/>
    <property type="molecule type" value="Genomic_DNA"/>
</dbReference>
<dbReference type="GO" id="GO:0052689">
    <property type="term" value="F:carboxylic ester hydrolase activity"/>
    <property type="evidence" value="ECO:0007669"/>
    <property type="project" value="TreeGrafter"/>
</dbReference>
<name>A0A5N6KPB6_9ROSI</name>
<dbReference type="PANTHER" id="PTHR43918:SF4">
    <property type="entry name" value="CARBOXYLIC ESTER HYDROLASE"/>
    <property type="match status" value="1"/>
</dbReference>
<reference evidence="5 6" key="1">
    <citation type="submission" date="2019-06" db="EMBL/GenBank/DDBJ databases">
        <title>A chromosomal-level reference genome of Carpinus fangiana (Coryloideae, Betulaceae).</title>
        <authorList>
            <person name="Yang X."/>
            <person name="Wang Z."/>
            <person name="Zhang L."/>
            <person name="Hao G."/>
            <person name="Liu J."/>
            <person name="Yang Y."/>
        </authorList>
    </citation>
    <scope>NUCLEOTIDE SEQUENCE [LARGE SCALE GENOMIC DNA]</scope>
    <source>
        <strain evidence="5">Cfa_2016G</strain>
        <tissue evidence="5">Leaf</tissue>
    </source>
</reference>
<evidence type="ECO:0000259" key="4">
    <source>
        <dbReference type="Pfam" id="PF00135"/>
    </source>
</evidence>
<dbReference type="PROSITE" id="PS00122">
    <property type="entry name" value="CARBOXYLESTERASE_B_1"/>
    <property type="match status" value="1"/>
</dbReference>
<dbReference type="InterPro" id="IPR019826">
    <property type="entry name" value="Carboxylesterase_B_AS"/>
</dbReference>
<evidence type="ECO:0000256" key="3">
    <source>
        <dbReference type="RuleBase" id="RU361235"/>
    </source>
</evidence>
<dbReference type="AlphaFoldDB" id="A0A5N6KPB6"/>
<sequence>MRHCSPKSQIRLAVGRKLHHVKSIELLNAYRPRELDRVGDAPMAEQQTQIAMKLTNLCSVLALVTSVASAYGPPSPPPGRGLTVKTSSGVVHGFINKTTPAVRQFLGIPFAQPPTDELRWLPPRALKHKSKHVIDGTHYPPACPQYEGGASVYTRDVREFIPNPSVAQSEDCLRLSVWAPVKPKTRKPLPVFVWIYGGILDQRLALEWVRDNIASFGGDPARITLWGQSAGASSVDYLNLAYPDDPIAAAQICDSGSAFLRIASTDTTHSNFSAVAAHFACTDPATEVACLRRVPAARIEAFLAAYAAAGTAPALTFSVVPDERTVFANYSQRYAQRRVARIPAVFGSNTNEGAGLVAYPADPALPPNQTAVRTATQRGILCPAAQSARLRAAAGLRTYRYLFAGNFTNVSPRYWMGAYHSSELPHIFGTSGEFRGADTPLEKEVGEQMQDLWVSFAKDPQAAAGWDEYGSGKALVFAADGQAVQEGSLQTIEAPCA</sequence>
<dbReference type="Pfam" id="PF00135">
    <property type="entry name" value="COesterase"/>
    <property type="match status" value="2"/>
</dbReference>
<dbReference type="PANTHER" id="PTHR43918">
    <property type="entry name" value="ACETYLCHOLINESTERASE"/>
    <property type="match status" value="1"/>
</dbReference>
<proteinExistence type="inferred from homology"/>
<feature type="domain" description="Carboxylesterase type B" evidence="4">
    <location>
        <begin position="198"/>
        <end position="362"/>
    </location>
</feature>
<dbReference type="Proteomes" id="UP000327013">
    <property type="component" value="Unassembled WGS sequence"/>
</dbReference>
<dbReference type="OrthoDB" id="1751020at2759"/>
<organism evidence="5 6">
    <name type="scientific">Carpinus fangiana</name>
    <dbReference type="NCBI Taxonomy" id="176857"/>
    <lineage>
        <taxon>Eukaryota</taxon>
        <taxon>Viridiplantae</taxon>
        <taxon>Streptophyta</taxon>
        <taxon>Embryophyta</taxon>
        <taxon>Tracheophyta</taxon>
        <taxon>Spermatophyta</taxon>
        <taxon>Magnoliopsida</taxon>
        <taxon>eudicotyledons</taxon>
        <taxon>Gunneridae</taxon>
        <taxon>Pentapetalae</taxon>
        <taxon>rosids</taxon>
        <taxon>fabids</taxon>
        <taxon>Fagales</taxon>
        <taxon>Betulaceae</taxon>
        <taxon>Carpinus</taxon>
    </lineage>
</organism>
<comment type="similarity">
    <text evidence="1 3">Belongs to the type-B carboxylesterase/lipase family.</text>
</comment>
<gene>
    <name evidence="5" type="ORF">FH972_021432</name>
</gene>
<keyword evidence="6" id="KW-1185">Reference proteome</keyword>
<dbReference type="Gene3D" id="3.40.50.1820">
    <property type="entry name" value="alpha/beta hydrolase"/>
    <property type="match status" value="2"/>
</dbReference>
<dbReference type="EC" id="3.1.1.-" evidence="3"/>
<accession>A0A5N6KPB6</accession>
<dbReference type="InterPro" id="IPR050654">
    <property type="entry name" value="AChE-related_enzymes"/>
</dbReference>
<evidence type="ECO:0000313" key="6">
    <source>
        <dbReference type="Proteomes" id="UP000327013"/>
    </source>
</evidence>
<dbReference type="InterPro" id="IPR029058">
    <property type="entry name" value="AB_hydrolase_fold"/>
</dbReference>